<evidence type="ECO:0000256" key="1">
    <source>
        <dbReference type="SAM" id="MobiDB-lite"/>
    </source>
</evidence>
<protein>
    <recommendedName>
        <fullName evidence="4">Lipoprotein</fullName>
    </recommendedName>
</protein>
<keyword evidence="3" id="KW-1185">Reference proteome</keyword>
<proteinExistence type="predicted"/>
<evidence type="ECO:0000313" key="2">
    <source>
        <dbReference type="EMBL" id="GAA2060900.1"/>
    </source>
</evidence>
<organism evidence="2 3">
    <name type="scientific">Streptomyces albiaxialis</name>
    <dbReference type="NCBI Taxonomy" id="329523"/>
    <lineage>
        <taxon>Bacteria</taxon>
        <taxon>Bacillati</taxon>
        <taxon>Actinomycetota</taxon>
        <taxon>Actinomycetes</taxon>
        <taxon>Kitasatosporales</taxon>
        <taxon>Streptomycetaceae</taxon>
        <taxon>Streptomyces</taxon>
    </lineage>
</organism>
<dbReference type="EMBL" id="BAAAPE010000001">
    <property type="protein sequence ID" value="GAA2060900.1"/>
    <property type="molecule type" value="Genomic_DNA"/>
</dbReference>
<gene>
    <name evidence="2" type="ORF">GCM10009801_02820</name>
</gene>
<accession>A0ABN2VF35</accession>
<name>A0ABN2VF35_9ACTN</name>
<comment type="caution">
    <text evidence="2">The sequence shown here is derived from an EMBL/GenBank/DDBJ whole genome shotgun (WGS) entry which is preliminary data.</text>
</comment>
<dbReference type="Proteomes" id="UP001500016">
    <property type="component" value="Unassembled WGS sequence"/>
</dbReference>
<sequence>MRSGSRSFRVRLLRRGCPLPPHAVRGRVVAGRAVPRAPYGARPLAIVGLVLVLAGCTSGGGEDEGVEARELCHGVLSPGAVRAVRVLGAEDGRYRESRDVPLAQAARTLRGNADAATSRTVVCRVSAAEDGKGDDPLLQVEFTHLGAGDEPRRAREPGQVRYGVGEVAWARDSGAFLAFRCAGGLRRGDPPMVAGSVHVPFTDRHAKLSGAARARAAMTVLHSVSRAMAARLDCRKESRIPAKPPRPLTTSDAR</sequence>
<evidence type="ECO:0000313" key="3">
    <source>
        <dbReference type="Proteomes" id="UP001500016"/>
    </source>
</evidence>
<reference evidence="2 3" key="1">
    <citation type="journal article" date="2019" name="Int. J. Syst. Evol. Microbiol.">
        <title>The Global Catalogue of Microorganisms (GCM) 10K type strain sequencing project: providing services to taxonomists for standard genome sequencing and annotation.</title>
        <authorList>
            <consortium name="The Broad Institute Genomics Platform"/>
            <consortium name="The Broad Institute Genome Sequencing Center for Infectious Disease"/>
            <person name="Wu L."/>
            <person name="Ma J."/>
        </authorList>
    </citation>
    <scope>NUCLEOTIDE SEQUENCE [LARGE SCALE GENOMIC DNA]</scope>
    <source>
        <strain evidence="2 3">JCM 15478</strain>
    </source>
</reference>
<evidence type="ECO:0008006" key="4">
    <source>
        <dbReference type="Google" id="ProtNLM"/>
    </source>
</evidence>
<feature type="region of interest" description="Disordered" evidence="1">
    <location>
        <begin position="235"/>
        <end position="254"/>
    </location>
</feature>